<dbReference type="AlphaFoldDB" id="A0A4Y4D078"/>
<feature type="domain" description="Transposase DDE" evidence="1">
    <location>
        <begin position="39"/>
        <end position="121"/>
    </location>
</feature>
<keyword evidence="3" id="KW-1185">Reference proteome</keyword>
<dbReference type="PANTHER" id="PTHR30007:SF1">
    <property type="entry name" value="BLR1914 PROTEIN"/>
    <property type="match status" value="1"/>
</dbReference>
<dbReference type="OrthoDB" id="8781865at2"/>
<evidence type="ECO:0000313" key="2">
    <source>
        <dbReference type="EMBL" id="GEC97752.1"/>
    </source>
</evidence>
<name>A0A4Y4D078_ZOORA</name>
<evidence type="ECO:0000259" key="1">
    <source>
        <dbReference type="Pfam" id="PF13586"/>
    </source>
</evidence>
<comment type="caution">
    <text evidence="2">The sequence shown here is derived from an EMBL/GenBank/DDBJ whole genome shotgun (WGS) entry which is preliminary data.</text>
</comment>
<gene>
    <name evidence="2" type="ORF">ZRA01_38250</name>
</gene>
<dbReference type="Proteomes" id="UP000318422">
    <property type="component" value="Unassembled WGS sequence"/>
</dbReference>
<dbReference type="PANTHER" id="PTHR30007">
    <property type="entry name" value="PHP DOMAIN PROTEIN"/>
    <property type="match status" value="1"/>
</dbReference>
<protein>
    <submittedName>
        <fullName evidence="2">IS5 family transposase</fullName>
    </submittedName>
</protein>
<evidence type="ECO:0000313" key="3">
    <source>
        <dbReference type="Proteomes" id="UP000318422"/>
    </source>
</evidence>
<proteinExistence type="predicted"/>
<dbReference type="RefSeq" id="WP_141355064.1">
    <property type="nucleotide sequence ID" value="NZ_BJNV01000121.1"/>
</dbReference>
<dbReference type="InterPro" id="IPR025668">
    <property type="entry name" value="Tnp_DDE_dom"/>
</dbReference>
<dbReference type="EMBL" id="BJNV01000121">
    <property type="protein sequence ID" value="GEC97752.1"/>
    <property type="molecule type" value="Genomic_DNA"/>
</dbReference>
<reference evidence="2 3" key="1">
    <citation type="submission" date="2019-06" db="EMBL/GenBank/DDBJ databases">
        <title>Whole genome shotgun sequence of Zoogloea ramigera NBRC 15342.</title>
        <authorList>
            <person name="Hosoyama A."/>
            <person name="Uohara A."/>
            <person name="Ohji S."/>
            <person name="Ichikawa N."/>
        </authorList>
    </citation>
    <scope>NUCLEOTIDE SEQUENCE [LARGE SCALE GENOMIC DNA]</scope>
    <source>
        <strain evidence="2 3">NBRC 15342</strain>
    </source>
</reference>
<organism evidence="2 3">
    <name type="scientific">Zoogloea ramigera</name>
    <dbReference type="NCBI Taxonomy" id="350"/>
    <lineage>
        <taxon>Bacteria</taxon>
        <taxon>Pseudomonadati</taxon>
        <taxon>Pseudomonadota</taxon>
        <taxon>Betaproteobacteria</taxon>
        <taxon>Rhodocyclales</taxon>
        <taxon>Zoogloeaceae</taxon>
        <taxon>Zoogloea</taxon>
    </lineage>
</organism>
<sequence length="124" mass="13931">MTGQLIGNLHLARFELTPGQAGDVKWAAELLEGLPVQTVMADTAYDAAHLIDPLCERGVTTVIPSHPTRKHPRPLDTHIYRSRNLVERWFCRVKQFSRIATRYDKLASRFASFICLCADVILAA</sequence>
<accession>A0A4Y4D078</accession>
<dbReference type="Pfam" id="PF13586">
    <property type="entry name" value="DDE_Tnp_1_2"/>
    <property type="match status" value="1"/>
</dbReference>